<protein>
    <submittedName>
        <fullName evidence="1">Uncharacterized protein</fullName>
    </submittedName>
</protein>
<dbReference type="InterPro" id="IPR046702">
    <property type="entry name" value="DUF6572"/>
</dbReference>
<dbReference type="Pfam" id="PF20212">
    <property type="entry name" value="DUF6572"/>
    <property type="match status" value="1"/>
</dbReference>
<evidence type="ECO:0000313" key="2">
    <source>
        <dbReference type="Proteomes" id="UP000552615"/>
    </source>
</evidence>
<comment type="caution">
    <text evidence="1">The sequence shown here is derived from an EMBL/GenBank/DDBJ whole genome shotgun (WGS) entry which is preliminary data.</text>
</comment>
<evidence type="ECO:0000313" key="1">
    <source>
        <dbReference type="EMBL" id="NML56733.1"/>
    </source>
</evidence>
<sequence>MSVENSSVIDLISTKDNIVTLTISDHLEWDAENHFELLEAKLNSYIDVLDNQSIYELYPDSVGKELAIRVVFKYKPDKEGEKFLNSISEIFETLPYNFSYYTL</sequence>
<gene>
    <name evidence="1" type="ORF">HHL20_05195</name>
</gene>
<name>A0A7Y0A4T3_9FLAO</name>
<proteinExistence type="predicted"/>
<reference evidence="1 2" key="1">
    <citation type="submission" date="2020-04" db="EMBL/GenBank/DDBJ databases">
        <title>Chryseobacterium sp. RJ-7-14 sp. nov., isolated from Jeju soil.</title>
        <authorList>
            <person name="Dahal R.H."/>
            <person name="Chaudhary D.K."/>
        </authorList>
    </citation>
    <scope>NUCLEOTIDE SEQUENCE [LARGE SCALE GENOMIC DNA]</scope>
    <source>
        <strain evidence="1 2">RJ-7-14</strain>
    </source>
</reference>
<dbReference type="EMBL" id="JABBGF010000001">
    <property type="protein sequence ID" value="NML56733.1"/>
    <property type="molecule type" value="Genomic_DNA"/>
</dbReference>
<dbReference type="Proteomes" id="UP000552615">
    <property type="component" value="Unassembled WGS sequence"/>
</dbReference>
<dbReference type="AlphaFoldDB" id="A0A7Y0A4T3"/>
<dbReference type="RefSeq" id="WP_169230109.1">
    <property type="nucleotide sequence ID" value="NZ_JABBGF010000001.1"/>
</dbReference>
<organism evidence="1 2">
    <name type="scientific">Chryseobacterium cheonjiense</name>
    <dbReference type="NCBI Taxonomy" id="2728845"/>
    <lineage>
        <taxon>Bacteria</taxon>
        <taxon>Pseudomonadati</taxon>
        <taxon>Bacteroidota</taxon>
        <taxon>Flavobacteriia</taxon>
        <taxon>Flavobacteriales</taxon>
        <taxon>Weeksellaceae</taxon>
        <taxon>Chryseobacterium group</taxon>
        <taxon>Chryseobacterium</taxon>
    </lineage>
</organism>
<keyword evidence="2" id="KW-1185">Reference proteome</keyword>
<accession>A0A7Y0A4T3</accession>